<dbReference type="Gene3D" id="3.40.50.720">
    <property type="entry name" value="NAD(P)-binding Rossmann-like Domain"/>
    <property type="match status" value="1"/>
</dbReference>
<feature type="transmembrane region" description="Helical" evidence="1">
    <location>
        <begin position="413"/>
        <end position="429"/>
    </location>
</feature>
<evidence type="ECO:0000259" key="2">
    <source>
        <dbReference type="Pfam" id="PF13460"/>
    </source>
</evidence>
<sequence length="430" mass="46552">MRILVLGATGAIGACTLQALLAEGHEVIGASRRQPEQEVAASTAPWIGVDVTQLPTTAQWEAMLEGVELVVNCVGIIAEKRSGDFEILHCTMLQALSAACRKRHCALIHLSALGSASTVPTAYWASKGRGEEWLAAQDIACTILRPSLVFSPQGASSKLFLGLATLPLVLLPGANVPVQPISVDDLAALIVALVRMRLAGETWPRRIDVAGPRKMTLAQYISLLRQAMGAPPAWLGHLPFALAQPIAHVSAWLRLPMLAPEPLTMLAASQDGRLCPDNSMMCQILGRSPRDPAGFATPSLRPAAIAGWAYPALTVIIAWLWLYTAYVSWFAWPHEQSHAWLSACAIPPRLHEFVLATASLTDAALGTALLTGLVRARRWHGVLWPVQIGLVAGYTLLMTVFLPQFWAHPFGPLSKNLPLLLLFCVMWRLR</sequence>
<keyword evidence="1" id="KW-1133">Transmembrane helix</keyword>
<dbReference type="InterPro" id="IPR036291">
    <property type="entry name" value="NAD(P)-bd_dom_sf"/>
</dbReference>
<dbReference type="EMBL" id="AEEC02000013">
    <property type="protein sequence ID" value="EOA04750.1"/>
    <property type="molecule type" value="Genomic_DNA"/>
</dbReference>
<dbReference type="InterPro" id="IPR051207">
    <property type="entry name" value="ComplexI_NDUFA9_subunit"/>
</dbReference>
<evidence type="ECO:0000313" key="4">
    <source>
        <dbReference type="Proteomes" id="UP000006772"/>
    </source>
</evidence>
<dbReference type="GO" id="GO:0044877">
    <property type="term" value="F:protein-containing complex binding"/>
    <property type="evidence" value="ECO:0007669"/>
    <property type="project" value="TreeGrafter"/>
</dbReference>
<reference evidence="3 4" key="1">
    <citation type="journal article" date="2013" name="Front. Microbiol.">
        <title>The genome of the endophytic bacterium H. frisingense GSF30(T) identifies diverse strategies in the Herbaspirillum genus to interact with plants.</title>
        <authorList>
            <person name="Straub D."/>
            <person name="Rothballer M."/>
            <person name="Hartmann A."/>
            <person name="Ludewig U."/>
        </authorList>
    </citation>
    <scope>NUCLEOTIDE SEQUENCE [LARGE SCALE GENOMIC DNA]</scope>
    <source>
        <strain evidence="3 4">GSF30</strain>
    </source>
</reference>
<evidence type="ECO:0000313" key="3">
    <source>
        <dbReference type="EMBL" id="EOA04750.1"/>
    </source>
</evidence>
<keyword evidence="1" id="KW-0472">Membrane</keyword>
<comment type="caution">
    <text evidence="3">The sequence shown here is derived from an EMBL/GenBank/DDBJ whole genome shotgun (WGS) entry which is preliminary data.</text>
</comment>
<dbReference type="InterPro" id="IPR016040">
    <property type="entry name" value="NAD(P)-bd_dom"/>
</dbReference>
<organism evidence="3 4">
    <name type="scientific">Herbaspirillum frisingense GSF30</name>
    <dbReference type="NCBI Taxonomy" id="864073"/>
    <lineage>
        <taxon>Bacteria</taxon>
        <taxon>Pseudomonadati</taxon>
        <taxon>Pseudomonadota</taxon>
        <taxon>Betaproteobacteria</taxon>
        <taxon>Burkholderiales</taxon>
        <taxon>Oxalobacteraceae</taxon>
        <taxon>Herbaspirillum</taxon>
    </lineage>
</organism>
<feature type="transmembrane region" description="Helical" evidence="1">
    <location>
        <begin position="308"/>
        <end position="332"/>
    </location>
</feature>
<proteinExistence type="predicted"/>
<dbReference type="PROSITE" id="PS51257">
    <property type="entry name" value="PROKAR_LIPOPROTEIN"/>
    <property type="match status" value="1"/>
</dbReference>
<dbReference type="SUPFAM" id="SSF51735">
    <property type="entry name" value="NAD(P)-binding Rossmann-fold domains"/>
    <property type="match status" value="1"/>
</dbReference>
<keyword evidence="1" id="KW-0812">Transmembrane</keyword>
<dbReference type="PANTHER" id="PTHR12126">
    <property type="entry name" value="NADH-UBIQUINONE OXIDOREDUCTASE 39 KDA SUBUNIT-RELATED"/>
    <property type="match status" value="1"/>
</dbReference>
<dbReference type="PANTHER" id="PTHR12126:SF11">
    <property type="entry name" value="NADH DEHYDROGENASE [UBIQUINONE] 1 ALPHA SUBCOMPLEX SUBUNIT 9, MITOCHONDRIAL"/>
    <property type="match status" value="1"/>
</dbReference>
<dbReference type="RefSeq" id="WP_006463476.1">
    <property type="nucleotide sequence ID" value="NZ_AEEC02000013.1"/>
</dbReference>
<dbReference type="AlphaFoldDB" id="A0AAI9IEX9"/>
<protein>
    <submittedName>
        <fullName evidence="3">NAD-dependent epimerase/dehydratase</fullName>
    </submittedName>
</protein>
<dbReference type="InterPro" id="IPR025695">
    <property type="entry name" value="DoxX-like"/>
</dbReference>
<feature type="domain" description="NAD(P)-binding" evidence="2">
    <location>
        <begin position="7"/>
        <end position="194"/>
    </location>
</feature>
<name>A0AAI9IEX9_9BURK</name>
<feature type="transmembrane region" description="Helical" evidence="1">
    <location>
        <begin position="382"/>
        <end position="401"/>
    </location>
</feature>
<accession>A0AAI9IEX9</accession>
<gene>
    <name evidence="3" type="ORF">HFRIS_011363</name>
</gene>
<dbReference type="Proteomes" id="UP000006772">
    <property type="component" value="Unassembled WGS sequence"/>
</dbReference>
<dbReference type="Pfam" id="PF13781">
    <property type="entry name" value="DoxX_3"/>
    <property type="match status" value="1"/>
</dbReference>
<evidence type="ECO:0000256" key="1">
    <source>
        <dbReference type="SAM" id="Phobius"/>
    </source>
</evidence>
<dbReference type="Pfam" id="PF13460">
    <property type="entry name" value="NAD_binding_10"/>
    <property type="match status" value="1"/>
</dbReference>